<dbReference type="EMBL" id="LVKK01000086">
    <property type="protein sequence ID" value="OAG36654.1"/>
    <property type="molecule type" value="Genomic_DNA"/>
</dbReference>
<dbReference type="RefSeq" id="XP_022508606.1">
    <property type="nucleotide sequence ID" value="XM_022659067.1"/>
</dbReference>
<organism evidence="1 2">
    <name type="scientific">Fonsecaea monophora</name>
    <dbReference type="NCBI Taxonomy" id="254056"/>
    <lineage>
        <taxon>Eukaryota</taxon>
        <taxon>Fungi</taxon>
        <taxon>Dikarya</taxon>
        <taxon>Ascomycota</taxon>
        <taxon>Pezizomycotina</taxon>
        <taxon>Eurotiomycetes</taxon>
        <taxon>Chaetothyriomycetidae</taxon>
        <taxon>Chaetothyriales</taxon>
        <taxon>Herpotrichiellaceae</taxon>
        <taxon>Fonsecaea</taxon>
    </lineage>
</organism>
<protein>
    <recommendedName>
        <fullName evidence="3">Protein kinase domain-containing protein</fullName>
    </recommendedName>
</protein>
<accession>A0A177EX60</accession>
<evidence type="ECO:0008006" key="3">
    <source>
        <dbReference type="Google" id="ProtNLM"/>
    </source>
</evidence>
<dbReference type="GeneID" id="34604267"/>
<reference evidence="1 2" key="1">
    <citation type="submission" date="2016-03" db="EMBL/GenBank/DDBJ databases">
        <title>Draft genome sequence of the Fonsecaea monophora CBS 269.37.</title>
        <authorList>
            <person name="Bombassaro A."/>
            <person name="Vinicius W.A."/>
            <person name="De Hoog S."/>
            <person name="Sun J."/>
            <person name="Souza E.M."/>
            <person name="Raittz R.T."/>
            <person name="Costa F."/>
            <person name="Leao A.C."/>
            <person name="Tadra-Sfeir M.Z."/>
            <person name="Baura V."/>
            <person name="Balsanelli E."/>
            <person name="Pedrosa F.O."/>
            <person name="Moreno L.F."/>
            <person name="Steffens M.B."/>
            <person name="Xi L."/>
            <person name="Bocca A.L."/>
            <person name="Felipe M.S."/>
            <person name="Teixeira M."/>
            <person name="Telles Filho F.Q."/>
            <person name="Azevedo C.M."/>
            <person name="Gomes R."/>
            <person name="Vicente V.A."/>
        </authorList>
    </citation>
    <scope>NUCLEOTIDE SEQUENCE [LARGE SCALE GENOMIC DNA]</scope>
    <source>
        <strain evidence="1 2">CBS 269.37</strain>
    </source>
</reference>
<dbReference type="OrthoDB" id="2906425at2759"/>
<sequence>MAFDPAAATSPAAASDTNSLEIFCIKGSRISGGTRLYVDCASDGQIQTSDKSAITKELRSIMDQLRALKPPEPSFYSNLERCPISHFLFNPMKPNPTINGPFVNKHDFVQGLVHNLRTIDELDHRDNYKTEFYEQNLPSCFRLRRPKITHGDIRRKNIMGQQTGLLVNGCEPALSLMAIGLVSYLLGSLRHVHIRPLGRGLGFNDSRGLDRPDRSDTGFDDYERHALRYERPDGSGLAPVRSEGAVESTTGELHTIDLLRMREIVQPCALPYQNVSAKAVEPLQDHDLHQLWNPLHQNHNLLRRMTSSRSFHRR</sequence>
<comment type="caution">
    <text evidence="1">The sequence shown here is derived from an EMBL/GenBank/DDBJ whole genome shotgun (WGS) entry which is preliminary data.</text>
</comment>
<evidence type="ECO:0000313" key="2">
    <source>
        <dbReference type="Proteomes" id="UP000077002"/>
    </source>
</evidence>
<dbReference type="AlphaFoldDB" id="A0A177EX60"/>
<evidence type="ECO:0000313" key="1">
    <source>
        <dbReference type="EMBL" id="OAG36654.1"/>
    </source>
</evidence>
<dbReference type="Proteomes" id="UP000077002">
    <property type="component" value="Unassembled WGS sequence"/>
</dbReference>
<name>A0A177EX60_9EURO</name>
<gene>
    <name evidence="1" type="ORF">AYO21_09129</name>
</gene>
<proteinExistence type="predicted"/>
<keyword evidence="2" id="KW-1185">Reference proteome</keyword>